<dbReference type="GO" id="GO:0005524">
    <property type="term" value="F:ATP binding"/>
    <property type="evidence" value="ECO:0007669"/>
    <property type="project" value="UniProtKB-UniRule"/>
</dbReference>
<dbReference type="Gene3D" id="3.20.70.20">
    <property type="match status" value="1"/>
</dbReference>
<accession>A0A3G1KRG5</accession>
<keyword evidence="2 3" id="KW-0067">ATP-binding</keyword>
<dbReference type="EMBL" id="CP017634">
    <property type="protein sequence ID" value="ATW25030.1"/>
    <property type="molecule type" value="Genomic_DNA"/>
</dbReference>
<feature type="domain" description="ATP-cone" evidence="4">
    <location>
        <begin position="12"/>
        <end position="104"/>
    </location>
</feature>
<dbReference type="InterPro" id="IPR005144">
    <property type="entry name" value="ATP-cone_dom"/>
</dbReference>
<dbReference type="GO" id="GO:0008998">
    <property type="term" value="F:ribonucleoside-triphosphate reductase (thioredoxin) activity"/>
    <property type="evidence" value="ECO:0007669"/>
    <property type="project" value="InterPro"/>
</dbReference>
<evidence type="ECO:0000256" key="3">
    <source>
        <dbReference type="PROSITE-ProRule" id="PRU00492"/>
    </source>
</evidence>
<dbReference type="GO" id="GO:0004748">
    <property type="term" value="F:ribonucleoside-diphosphate reductase activity, thioredoxin disulfide as acceptor"/>
    <property type="evidence" value="ECO:0007669"/>
    <property type="project" value="TreeGrafter"/>
</dbReference>
<evidence type="ECO:0000256" key="2">
    <source>
        <dbReference type="ARBA" id="ARBA00022840"/>
    </source>
</evidence>
<dbReference type="NCBIfam" id="TIGR02487">
    <property type="entry name" value="NrdD"/>
    <property type="match status" value="1"/>
</dbReference>
<protein>
    <submittedName>
        <fullName evidence="5">Anaerobic ribonucleoside-triphosphate reductase</fullName>
    </submittedName>
</protein>
<dbReference type="GO" id="GO:0009265">
    <property type="term" value="P:2'-deoxyribonucleotide biosynthetic process"/>
    <property type="evidence" value="ECO:0007669"/>
    <property type="project" value="TreeGrafter"/>
</dbReference>
<dbReference type="SUPFAM" id="SSF51998">
    <property type="entry name" value="PFL-like glycyl radical enzymes"/>
    <property type="match status" value="1"/>
</dbReference>
<evidence type="ECO:0000313" key="6">
    <source>
        <dbReference type="Proteomes" id="UP000323521"/>
    </source>
</evidence>
<gene>
    <name evidence="5" type="ORF">DCMF_09795</name>
</gene>
<dbReference type="Pfam" id="PF13597">
    <property type="entry name" value="NRDD"/>
    <property type="match status" value="1"/>
</dbReference>
<name>A0A3G1KRG5_FORW1</name>
<dbReference type="PANTHER" id="PTHR21075:SF0">
    <property type="entry name" value="ANAEROBIC RIBONUCLEOSIDE-TRIPHOSPHATE REDUCTASE"/>
    <property type="match status" value="1"/>
</dbReference>
<keyword evidence="1 3" id="KW-0547">Nucleotide-binding</keyword>
<dbReference type="CDD" id="cd01675">
    <property type="entry name" value="RNR_III"/>
    <property type="match status" value="1"/>
</dbReference>
<keyword evidence="6" id="KW-1185">Reference proteome</keyword>
<proteinExistence type="predicted"/>
<dbReference type="Proteomes" id="UP000323521">
    <property type="component" value="Chromosome"/>
</dbReference>
<dbReference type="AlphaFoldDB" id="A0A3G1KRG5"/>
<evidence type="ECO:0000256" key="1">
    <source>
        <dbReference type="ARBA" id="ARBA00022741"/>
    </source>
</evidence>
<organism evidence="5 6">
    <name type="scientific">Formimonas warabiya</name>
    <dbReference type="NCBI Taxonomy" id="1761012"/>
    <lineage>
        <taxon>Bacteria</taxon>
        <taxon>Bacillati</taxon>
        <taxon>Bacillota</taxon>
        <taxon>Clostridia</taxon>
        <taxon>Eubacteriales</taxon>
        <taxon>Peptococcaceae</taxon>
        <taxon>Candidatus Formimonas</taxon>
    </lineage>
</organism>
<dbReference type="InterPro" id="IPR012833">
    <property type="entry name" value="NrdD"/>
</dbReference>
<reference evidence="5 6" key="1">
    <citation type="submission" date="2016-10" db="EMBL/GenBank/DDBJ databases">
        <title>Complete Genome Sequence of Peptococcaceae strain DCMF.</title>
        <authorList>
            <person name="Edwards R.J."/>
            <person name="Holland S.I."/>
            <person name="Deshpande N.P."/>
            <person name="Wong Y.K."/>
            <person name="Ertan H."/>
            <person name="Manefield M."/>
            <person name="Russell T.L."/>
            <person name="Lee M.J."/>
        </authorList>
    </citation>
    <scope>NUCLEOTIDE SEQUENCE [LARGE SCALE GENOMIC DNA]</scope>
    <source>
        <strain evidence="5 6">DCMF</strain>
    </source>
</reference>
<dbReference type="PANTHER" id="PTHR21075">
    <property type="entry name" value="ANAEROBIC RIBONUCLEOSIDE-TRIPHOSPHATE REDUCTASE"/>
    <property type="match status" value="1"/>
</dbReference>
<dbReference type="KEGG" id="fwa:DCMF_09795"/>
<sequence length="679" mass="76091">MTEKSGGVLVFTTIRKRDGRLVDFNEKKITDAIFKAAKAVGGEDRQTAMELTLEVLKYLKGKYNGNVFGVEDVQDAVEKVLIESGHARTAKAYIIYRDRRNRVRDGKSDLMEAVRQILVETSRENANVSNSPSAKMLQIASAASKTYYLSRLIPEEFSLAHRRGDIHIHDLDFYAKTLTCVQIPLGQLLKDGFDNGHGYIRPPKRPGTAAALAAIILQSSQNDMHGGQSFAFFDRDVAPYVDEASEEEVYQAMEALIFNLNSMHSRAGAQVPFSSLNVGTETSEGARKVVRNLLLAYEKGLGRGENPIFPNIIFRLKEGINLNPGDPNRDLFELAMRVAARRMNPTFSFMDASFNKQFGTEVSYMGCRTRVMANRRGPEVTEKRGNLSFTSINLPRLGMQAKGNVDNFYRLLDHILDLVARQLYHRYQVQANLKVRDMPFLMGQHLYLDSEELGPYDRIEEAIKHGTLSIGFIGLAEALTALTGKHHGESQEAQELGVEIVAHMRKQIDQFCEDYDLNYTLLATPAEGLSGRFVSHDKEEYGLISGITDKEYYTNSFHIPVSFDISMFHKLSLEGPYHKFCNAGHISYVELASPPLHNVEAVEAIIRHMAASDMGYAGINFPIDFCLGCSHIGVINEDECPVCGSGAIRRVRRITGYFSTVDRFNDSKLAELRDRKAHM</sequence>
<dbReference type="GO" id="GO:0006260">
    <property type="term" value="P:DNA replication"/>
    <property type="evidence" value="ECO:0007669"/>
    <property type="project" value="InterPro"/>
</dbReference>
<dbReference type="Pfam" id="PF03477">
    <property type="entry name" value="ATP-cone"/>
    <property type="match status" value="1"/>
</dbReference>
<evidence type="ECO:0000313" key="5">
    <source>
        <dbReference type="EMBL" id="ATW25030.1"/>
    </source>
</evidence>
<dbReference type="PROSITE" id="PS51161">
    <property type="entry name" value="ATP_CONE"/>
    <property type="match status" value="1"/>
</dbReference>
<evidence type="ECO:0000259" key="4">
    <source>
        <dbReference type="PROSITE" id="PS51161"/>
    </source>
</evidence>
<dbReference type="GO" id="GO:0031250">
    <property type="term" value="C:anaerobic ribonucleoside-triphosphate reductase complex"/>
    <property type="evidence" value="ECO:0007669"/>
    <property type="project" value="TreeGrafter"/>
</dbReference>